<dbReference type="Gene3D" id="3.40.50.720">
    <property type="entry name" value="NAD(P)-binding Rossmann-like Domain"/>
    <property type="match status" value="1"/>
</dbReference>
<dbReference type="OrthoDB" id="67851at2759"/>
<evidence type="ECO:0000313" key="3">
    <source>
        <dbReference type="Proteomes" id="UP000015453"/>
    </source>
</evidence>
<dbReference type="PANTHER" id="PTHR43070">
    <property type="match status" value="1"/>
</dbReference>
<proteinExistence type="predicted"/>
<dbReference type="GO" id="GO:0004412">
    <property type="term" value="F:homoserine dehydrogenase activity"/>
    <property type="evidence" value="ECO:0007669"/>
    <property type="project" value="InterPro"/>
</dbReference>
<dbReference type="PANTHER" id="PTHR43070:SF3">
    <property type="entry name" value="HOMOSERINE DEHYDROGENASE"/>
    <property type="match status" value="1"/>
</dbReference>
<dbReference type="GO" id="GO:0009067">
    <property type="term" value="P:aspartate family amino acid biosynthetic process"/>
    <property type="evidence" value="ECO:0007669"/>
    <property type="project" value="InterPro"/>
</dbReference>
<dbReference type="Proteomes" id="UP000015453">
    <property type="component" value="Unassembled WGS sequence"/>
</dbReference>
<organism evidence="2 3">
    <name type="scientific">Genlisea aurea</name>
    <dbReference type="NCBI Taxonomy" id="192259"/>
    <lineage>
        <taxon>Eukaryota</taxon>
        <taxon>Viridiplantae</taxon>
        <taxon>Streptophyta</taxon>
        <taxon>Embryophyta</taxon>
        <taxon>Tracheophyta</taxon>
        <taxon>Spermatophyta</taxon>
        <taxon>Magnoliopsida</taxon>
        <taxon>eudicotyledons</taxon>
        <taxon>Gunneridae</taxon>
        <taxon>Pentapetalae</taxon>
        <taxon>asterids</taxon>
        <taxon>lamiids</taxon>
        <taxon>Lamiales</taxon>
        <taxon>Lentibulariaceae</taxon>
        <taxon>Genlisea</taxon>
    </lineage>
</organism>
<keyword evidence="1" id="KW-0521">NADP</keyword>
<dbReference type="SUPFAM" id="SSF51735">
    <property type="entry name" value="NAD(P)-binding Rossmann-fold domains"/>
    <property type="match status" value="1"/>
</dbReference>
<keyword evidence="3" id="KW-1185">Reference proteome</keyword>
<evidence type="ECO:0000256" key="1">
    <source>
        <dbReference type="ARBA" id="ARBA00022857"/>
    </source>
</evidence>
<dbReference type="EMBL" id="AUSU01002565">
    <property type="protein sequence ID" value="EPS68540.1"/>
    <property type="molecule type" value="Genomic_DNA"/>
</dbReference>
<dbReference type="InterPro" id="IPR036291">
    <property type="entry name" value="NAD(P)-bd_dom_sf"/>
</dbReference>
<protein>
    <submittedName>
        <fullName evidence="2">Homoserine dehydrogenase</fullName>
    </submittedName>
</protein>
<dbReference type="AlphaFoldDB" id="S8CP86"/>
<feature type="non-terminal residue" evidence="2">
    <location>
        <position position="145"/>
    </location>
</feature>
<feature type="non-terminal residue" evidence="2">
    <location>
        <position position="1"/>
    </location>
</feature>
<evidence type="ECO:0000313" key="2">
    <source>
        <dbReference type="EMBL" id="EPS68540.1"/>
    </source>
</evidence>
<name>S8CP86_9LAMI</name>
<sequence>IPLLLIGCGGVGRQLLRQIVLCRRLHSDQGVTLRVIGICDSKIMVAVPDVSTSGFDDEFLSRFCELKSCGFALRERYQNSGECLTFSGREVAEKIIGFASALGKSTGLVLVDCSASSETVTLLTEALDSGCCAVLANKKPLTSSL</sequence>
<comment type="caution">
    <text evidence="2">The sequence shown here is derived from an EMBL/GenBank/DDBJ whole genome shotgun (WGS) entry which is preliminary data.</text>
</comment>
<accession>S8CP86</accession>
<reference evidence="2 3" key="1">
    <citation type="journal article" date="2013" name="BMC Genomics">
        <title>The miniature genome of a carnivorous plant Genlisea aurea contains a low number of genes and short non-coding sequences.</title>
        <authorList>
            <person name="Leushkin E.V."/>
            <person name="Sutormin R.A."/>
            <person name="Nabieva E.R."/>
            <person name="Penin A.A."/>
            <person name="Kondrashov A.S."/>
            <person name="Logacheva M.D."/>
        </authorList>
    </citation>
    <scope>NUCLEOTIDE SEQUENCE [LARGE SCALE GENOMIC DNA]</scope>
</reference>
<dbReference type="InterPro" id="IPR011147">
    <property type="entry name" value="Bifunc_Aspkin/hSer_DH"/>
</dbReference>
<gene>
    <name evidence="2" type="ORF">M569_06229</name>
</gene>